<keyword evidence="11 15" id="KW-0066">ATP synthesis</keyword>
<dbReference type="AlphaFoldDB" id="A0A2T4ZF99"/>
<evidence type="ECO:0000256" key="14">
    <source>
        <dbReference type="ARBA" id="ARBA00025830"/>
    </source>
</evidence>
<evidence type="ECO:0000256" key="11">
    <source>
        <dbReference type="ARBA" id="ARBA00023310"/>
    </source>
</evidence>
<dbReference type="EMBL" id="PZZL01000003">
    <property type="protein sequence ID" value="PTM60562.1"/>
    <property type="molecule type" value="Genomic_DNA"/>
</dbReference>
<dbReference type="GO" id="GO:0046961">
    <property type="term" value="F:proton-transporting ATPase activity, rotational mechanism"/>
    <property type="evidence" value="ECO:0007669"/>
    <property type="project" value="TreeGrafter"/>
</dbReference>
<evidence type="ECO:0000256" key="17">
    <source>
        <dbReference type="SAM" id="Coils"/>
    </source>
</evidence>
<organism evidence="18 19">
    <name type="scientific">Phreatobacter oligotrophus</name>
    <dbReference type="NCBI Taxonomy" id="1122261"/>
    <lineage>
        <taxon>Bacteria</taxon>
        <taxon>Pseudomonadati</taxon>
        <taxon>Pseudomonadota</taxon>
        <taxon>Alphaproteobacteria</taxon>
        <taxon>Hyphomicrobiales</taxon>
        <taxon>Phreatobacteraceae</taxon>
        <taxon>Phreatobacter</taxon>
    </lineage>
</organism>
<dbReference type="HAMAP" id="MF_01398">
    <property type="entry name" value="ATP_synth_b_bprime"/>
    <property type="match status" value="1"/>
</dbReference>
<comment type="subcellular location">
    <subcellularLocation>
        <location evidence="1">Cell inner membrane</location>
        <topology evidence="1">Single-pass membrane protein</topology>
    </subcellularLocation>
    <subcellularLocation>
        <location evidence="15">Cell membrane</location>
        <topology evidence="15">Single-pass membrane protein</topology>
    </subcellularLocation>
</comment>
<dbReference type="GO" id="GO:0045259">
    <property type="term" value="C:proton-transporting ATP synthase complex"/>
    <property type="evidence" value="ECO:0007669"/>
    <property type="project" value="UniProtKB-KW"/>
</dbReference>
<keyword evidence="10 15" id="KW-0472">Membrane</keyword>
<comment type="function">
    <text evidence="12 15">F(1)F(0) ATP synthase produces ATP from ADP in the presence of a proton or sodium gradient. F-type ATPases consist of two structural domains, F(1) containing the extramembraneous catalytic core and F(0) containing the membrane proton channel, linked together by a central stalk and a peripheral stalk. During catalysis, ATP synthesis in the catalytic domain of F(1) is coupled via a rotary mechanism of the central stalk subunits to proton translocation.</text>
</comment>
<evidence type="ECO:0000256" key="4">
    <source>
        <dbReference type="ARBA" id="ARBA00022475"/>
    </source>
</evidence>
<dbReference type="InterPro" id="IPR002146">
    <property type="entry name" value="ATP_synth_b/b'su_bac/chlpt"/>
</dbReference>
<comment type="similarity">
    <text evidence="2 15 16">Belongs to the ATPase B chain family.</text>
</comment>
<sequence>MSEYLPIWIGLIIFIAIAWKMGAHTTVLNALDARADRIAAELAEAKRLREEAEAIVAEYRKRQLAAEQEARDIVAAAKTEAERLAAEGKAKIEDFVARRTAMAETKIAQAEAQAIADVRAAAADVATAAAGTVLADLAKGAAGEKLIASGIAEVKARLN</sequence>
<comment type="caution">
    <text evidence="18">The sequence shown here is derived from an EMBL/GenBank/DDBJ whole genome shotgun (WGS) entry which is preliminary data.</text>
</comment>
<evidence type="ECO:0000256" key="8">
    <source>
        <dbReference type="ARBA" id="ARBA00022989"/>
    </source>
</evidence>
<dbReference type="InterPro" id="IPR050059">
    <property type="entry name" value="ATP_synthase_B_chain"/>
</dbReference>
<evidence type="ECO:0000256" key="9">
    <source>
        <dbReference type="ARBA" id="ARBA00023065"/>
    </source>
</evidence>
<keyword evidence="19" id="KW-1185">Reference proteome</keyword>
<keyword evidence="5 15" id="KW-0138">CF(0)</keyword>
<keyword evidence="9 15" id="KW-0406">Ion transport</keyword>
<evidence type="ECO:0000256" key="7">
    <source>
        <dbReference type="ARBA" id="ARBA00022781"/>
    </source>
</evidence>
<keyword evidence="8 15" id="KW-1133">Transmembrane helix</keyword>
<dbReference type="RefSeq" id="WP_108176444.1">
    <property type="nucleotide sequence ID" value="NZ_JAIESU010000034.1"/>
</dbReference>
<evidence type="ECO:0000256" key="5">
    <source>
        <dbReference type="ARBA" id="ARBA00022547"/>
    </source>
</evidence>
<protein>
    <recommendedName>
        <fullName evidence="15">ATP synthase subunit b</fullName>
    </recommendedName>
    <alternativeName>
        <fullName evidence="15">ATP synthase F(0) sector subunit b</fullName>
    </alternativeName>
    <alternativeName>
        <fullName evidence="15">ATPase subunit I</fullName>
    </alternativeName>
    <alternativeName>
        <fullName evidence="15">F-type ATPase subunit b</fullName>
        <shortName evidence="15">F-ATPase subunit b</shortName>
    </alternativeName>
</protein>
<gene>
    <name evidence="15" type="primary">atpF</name>
    <name evidence="18" type="ORF">C8P69_103496</name>
</gene>
<dbReference type="Proteomes" id="UP000241808">
    <property type="component" value="Unassembled WGS sequence"/>
</dbReference>
<dbReference type="GO" id="GO:0046933">
    <property type="term" value="F:proton-transporting ATP synthase activity, rotational mechanism"/>
    <property type="evidence" value="ECO:0007669"/>
    <property type="project" value="UniProtKB-UniRule"/>
</dbReference>
<evidence type="ECO:0000256" key="3">
    <source>
        <dbReference type="ARBA" id="ARBA00022448"/>
    </source>
</evidence>
<keyword evidence="4 15" id="KW-1003">Cell membrane</keyword>
<evidence type="ECO:0000256" key="15">
    <source>
        <dbReference type="HAMAP-Rule" id="MF_01398"/>
    </source>
</evidence>
<evidence type="ECO:0000256" key="1">
    <source>
        <dbReference type="ARBA" id="ARBA00004377"/>
    </source>
</evidence>
<evidence type="ECO:0000256" key="2">
    <source>
        <dbReference type="ARBA" id="ARBA00005513"/>
    </source>
</evidence>
<evidence type="ECO:0000256" key="10">
    <source>
        <dbReference type="ARBA" id="ARBA00023136"/>
    </source>
</evidence>
<comment type="function">
    <text evidence="13">Component of the F(0) channel, it forms part of the peripheral stalk, linking F(1) to F(0). The b'-subunit is a diverged and duplicated form of b found in plants and photosynthetic bacteria.</text>
</comment>
<evidence type="ECO:0000313" key="18">
    <source>
        <dbReference type="EMBL" id="PTM60562.1"/>
    </source>
</evidence>
<name>A0A2T4ZF99_9HYPH</name>
<keyword evidence="6 15" id="KW-0812">Transmembrane</keyword>
<accession>A0A2T4ZF99</accession>
<comment type="subunit">
    <text evidence="14 15">F-type ATPases have 2 components, F(1) - the catalytic core - and F(0) - the membrane proton channel. F(1) has five subunits: alpha(3), beta(3), gamma(1), delta(1), epsilon(1). F(0) has three main subunits: a(1), b(2) and c(10-14). The alpha and beta chains form an alternating ring which encloses part of the gamma chain. F(1) is attached to F(0) by a central stalk formed by the gamma and epsilon chains, while a peripheral stalk is formed by the delta and b chains.</text>
</comment>
<dbReference type="GO" id="GO:0005886">
    <property type="term" value="C:plasma membrane"/>
    <property type="evidence" value="ECO:0007669"/>
    <property type="project" value="UniProtKB-SubCell"/>
</dbReference>
<proteinExistence type="inferred from homology"/>
<evidence type="ECO:0000256" key="12">
    <source>
        <dbReference type="ARBA" id="ARBA00025198"/>
    </source>
</evidence>
<reference evidence="18 19" key="1">
    <citation type="submission" date="2018-04" db="EMBL/GenBank/DDBJ databases">
        <title>Genomic Encyclopedia of Archaeal and Bacterial Type Strains, Phase II (KMG-II): from individual species to whole genera.</title>
        <authorList>
            <person name="Goeker M."/>
        </authorList>
    </citation>
    <scope>NUCLEOTIDE SEQUENCE [LARGE SCALE GENOMIC DNA]</scope>
    <source>
        <strain evidence="18 19">DSM 25521</strain>
    </source>
</reference>
<evidence type="ECO:0000256" key="13">
    <source>
        <dbReference type="ARBA" id="ARBA00025614"/>
    </source>
</evidence>
<keyword evidence="3 15" id="KW-0813">Transport</keyword>
<feature type="transmembrane region" description="Helical" evidence="15">
    <location>
        <begin position="6"/>
        <end position="28"/>
    </location>
</feature>
<dbReference type="PANTHER" id="PTHR33445:SF1">
    <property type="entry name" value="ATP SYNTHASE SUBUNIT B"/>
    <property type="match status" value="1"/>
</dbReference>
<dbReference type="PANTHER" id="PTHR33445">
    <property type="entry name" value="ATP SYNTHASE SUBUNIT B', CHLOROPLASTIC"/>
    <property type="match status" value="1"/>
</dbReference>
<keyword evidence="17" id="KW-0175">Coiled coil</keyword>
<evidence type="ECO:0000256" key="16">
    <source>
        <dbReference type="RuleBase" id="RU003848"/>
    </source>
</evidence>
<feature type="coiled-coil region" evidence="17">
    <location>
        <begin position="28"/>
        <end position="87"/>
    </location>
</feature>
<dbReference type="CDD" id="cd06503">
    <property type="entry name" value="ATP-synt_Fo_b"/>
    <property type="match status" value="1"/>
</dbReference>
<keyword evidence="7 15" id="KW-0375">Hydrogen ion transport</keyword>
<evidence type="ECO:0000313" key="19">
    <source>
        <dbReference type="Proteomes" id="UP000241808"/>
    </source>
</evidence>
<dbReference type="Pfam" id="PF00430">
    <property type="entry name" value="ATP-synt_B"/>
    <property type="match status" value="1"/>
</dbReference>
<evidence type="ECO:0000256" key="6">
    <source>
        <dbReference type="ARBA" id="ARBA00022692"/>
    </source>
</evidence>